<protein>
    <submittedName>
        <fullName evidence="2">Uncharacterized protein</fullName>
    </submittedName>
</protein>
<dbReference type="EMBL" id="AFNW01000051">
    <property type="protein sequence ID" value="EKJ78308.1"/>
    <property type="molecule type" value="Genomic_DNA"/>
</dbReference>
<feature type="compositionally biased region" description="Basic residues" evidence="1">
    <location>
        <begin position="70"/>
        <end position="80"/>
    </location>
</feature>
<dbReference type="KEGG" id="fpu:FPSE_01770"/>
<gene>
    <name evidence="2" type="ORF">FPSE_01770</name>
</gene>
<organism evidence="2 3">
    <name type="scientific">Fusarium pseudograminearum (strain CS3096)</name>
    <name type="common">Wheat and barley crown-rot fungus</name>
    <dbReference type="NCBI Taxonomy" id="1028729"/>
    <lineage>
        <taxon>Eukaryota</taxon>
        <taxon>Fungi</taxon>
        <taxon>Dikarya</taxon>
        <taxon>Ascomycota</taxon>
        <taxon>Pezizomycotina</taxon>
        <taxon>Sordariomycetes</taxon>
        <taxon>Hypocreomycetidae</taxon>
        <taxon>Hypocreales</taxon>
        <taxon>Nectriaceae</taxon>
        <taxon>Fusarium</taxon>
    </lineage>
</organism>
<name>K3VVC0_FUSPC</name>
<proteinExistence type="predicted"/>
<dbReference type="HOGENOM" id="CLU_2589865_0_0_1"/>
<evidence type="ECO:0000313" key="3">
    <source>
        <dbReference type="Proteomes" id="UP000007978"/>
    </source>
</evidence>
<dbReference type="GeneID" id="20360389"/>
<dbReference type="AlphaFoldDB" id="K3VVC0"/>
<accession>K3VVC0</accession>
<feature type="region of interest" description="Disordered" evidence="1">
    <location>
        <begin position="60"/>
        <end position="80"/>
    </location>
</feature>
<dbReference type="RefSeq" id="XP_009253164.1">
    <property type="nucleotide sequence ID" value="XM_009254889.1"/>
</dbReference>
<dbReference type="Proteomes" id="UP000007978">
    <property type="component" value="Chromosome 4"/>
</dbReference>
<evidence type="ECO:0000256" key="1">
    <source>
        <dbReference type="SAM" id="MobiDB-lite"/>
    </source>
</evidence>
<sequence length="80" mass="8681">MPWDGIGDVYWTTSFQKSQVRRATTRKRSCANDSAFANCRKGPCGGATLCPRKSLNHRGTKIRSTSLAKSGKHGRASGLP</sequence>
<keyword evidence="3" id="KW-1185">Reference proteome</keyword>
<evidence type="ECO:0000313" key="2">
    <source>
        <dbReference type="EMBL" id="EKJ78308.1"/>
    </source>
</evidence>
<comment type="caution">
    <text evidence="2">The sequence shown here is derived from an EMBL/GenBank/DDBJ whole genome shotgun (WGS) entry which is preliminary data.</text>
</comment>
<reference evidence="2 3" key="1">
    <citation type="journal article" date="2012" name="PLoS Pathog.">
        <title>Comparative pathogenomics reveals horizontally acquired novel virulence genes in fungi infecting cereal hosts.</title>
        <authorList>
            <person name="Gardiner D.M."/>
            <person name="McDonald M.C."/>
            <person name="Covarelli L."/>
            <person name="Solomon P.S."/>
            <person name="Rusu A.G."/>
            <person name="Marshall M."/>
            <person name="Kazan K."/>
            <person name="Chakraborty S."/>
            <person name="McDonald B.A."/>
            <person name="Manners J.M."/>
        </authorList>
    </citation>
    <scope>NUCLEOTIDE SEQUENCE [LARGE SCALE GENOMIC DNA]</scope>
    <source>
        <strain evidence="2 3">CS3096</strain>
    </source>
</reference>